<organism evidence="2 3">
    <name type="scientific">Hymenobacter gummosus</name>
    <dbReference type="NCBI Taxonomy" id="1776032"/>
    <lineage>
        <taxon>Bacteria</taxon>
        <taxon>Pseudomonadati</taxon>
        <taxon>Bacteroidota</taxon>
        <taxon>Cytophagia</taxon>
        <taxon>Cytophagales</taxon>
        <taxon>Hymenobacteraceae</taxon>
        <taxon>Hymenobacter</taxon>
    </lineage>
</organism>
<dbReference type="EMBL" id="RXOF01000001">
    <property type="protein sequence ID" value="RTQ53606.1"/>
    <property type="molecule type" value="Genomic_DNA"/>
</dbReference>
<evidence type="ECO:0008006" key="4">
    <source>
        <dbReference type="Google" id="ProtNLM"/>
    </source>
</evidence>
<feature type="compositionally biased region" description="Basic residues" evidence="1">
    <location>
        <begin position="205"/>
        <end position="215"/>
    </location>
</feature>
<reference evidence="2 3" key="1">
    <citation type="submission" date="2018-12" db="EMBL/GenBank/DDBJ databases">
        <title>Hymenobacter gummosus sp. nov., isolated from a spring.</title>
        <authorList>
            <person name="Nie L."/>
        </authorList>
    </citation>
    <scope>NUCLEOTIDE SEQUENCE [LARGE SCALE GENOMIC DNA]</scope>
    <source>
        <strain evidence="2 3">KCTC 52166</strain>
    </source>
</reference>
<feature type="region of interest" description="Disordered" evidence="1">
    <location>
        <begin position="186"/>
        <end position="228"/>
    </location>
</feature>
<keyword evidence="3" id="KW-1185">Reference proteome</keyword>
<evidence type="ECO:0000256" key="1">
    <source>
        <dbReference type="SAM" id="MobiDB-lite"/>
    </source>
</evidence>
<proteinExistence type="predicted"/>
<dbReference type="AlphaFoldDB" id="A0A431U9W4"/>
<dbReference type="SUPFAM" id="SSF69304">
    <property type="entry name" value="Tricorn protease N-terminal domain"/>
    <property type="match status" value="1"/>
</dbReference>
<protein>
    <recommendedName>
        <fullName evidence="4">Ig-like domain-containing protein</fullName>
    </recommendedName>
</protein>
<dbReference type="OrthoDB" id="5377264at2"/>
<dbReference type="RefSeq" id="WP_126691533.1">
    <property type="nucleotide sequence ID" value="NZ_RXOF01000001.1"/>
</dbReference>
<feature type="compositionally biased region" description="Low complexity" evidence="1">
    <location>
        <begin position="216"/>
        <end position="228"/>
    </location>
</feature>
<dbReference type="Pfam" id="PF13573">
    <property type="entry name" value="SprB"/>
    <property type="match status" value="2"/>
</dbReference>
<evidence type="ECO:0000313" key="2">
    <source>
        <dbReference type="EMBL" id="RTQ53606.1"/>
    </source>
</evidence>
<gene>
    <name evidence="2" type="ORF">EJV47_02390</name>
</gene>
<sequence>MPHGVLLGAARRGFVLLWTLLLLAAAGRAGALRPATPRPTGSPSPARRFAALAAVISAQTNVSCNGGANGSATVTASGGTAPYQYSWSPSGGTGATANNLATGGYTVTVTDATGAWVTATATITQPTAPLTTSYTKTDVSCFGGSNGTATITVNGGTPPYQYSWLPSGGTNASSSNRPAGNYEVTVTDAKGCTSRQTSPSTSPQRRYRPPGRRLTRPATARPTARLRW</sequence>
<feature type="compositionally biased region" description="Low complexity" evidence="1">
    <location>
        <begin position="193"/>
        <end position="204"/>
    </location>
</feature>
<comment type="caution">
    <text evidence="2">The sequence shown here is derived from an EMBL/GenBank/DDBJ whole genome shotgun (WGS) entry which is preliminary data.</text>
</comment>
<evidence type="ECO:0000313" key="3">
    <source>
        <dbReference type="Proteomes" id="UP000282184"/>
    </source>
</evidence>
<dbReference type="InterPro" id="IPR025667">
    <property type="entry name" value="SprB_repeat"/>
</dbReference>
<dbReference type="Proteomes" id="UP000282184">
    <property type="component" value="Unassembled WGS sequence"/>
</dbReference>
<name>A0A431U9W4_9BACT</name>
<dbReference type="Gene3D" id="2.60.40.740">
    <property type="match status" value="2"/>
</dbReference>
<accession>A0A431U9W4</accession>